<dbReference type="Proteomes" id="UP000042997">
    <property type="component" value="Unassembled WGS sequence"/>
</dbReference>
<dbReference type="SUPFAM" id="SSF51261">
    <property type="entry name" value="Duplicated hybrid motif"/>
    <property type="match status" value="1"/>
</dbReference>
<protein>
    <submittedName>
        <fullName evidence="3">Peptidase M23 family protein</fullName>
    </submittedName>
</protein>
<name>A0A098BTK2_9NOCA</name>
<dbReference type="CDD" id="cd12797">
    <property type="entry name" value="M23_peptidase"/>
    <property type="match status" value="1"/>
</dbReference>
<reference evidence="3 4" key="1">
    <citation type="journal article" date="2014" name="Genome Announc.">
        <title>Draft Genome Sequence of Propane- and Butane-Oxidizing Actinobacterium Rhodococcus ruber IEGM 231.</title>
        <authorList>
            <person name="Ivshina I.B."/>
            <person name="Kuyukina M.S."/>
            <person name="Krivoruchko A.V."/>
            <person name="Barbe V."/>
            <person name="Fischer C."/>
        </authorList>
    </citation>
    <scope>NUCLEOTIDE SEQUENCE [LARGE SCALE GENOMIC DNA]</scope>
</reference>
<dbReference type="OrthoDB" id="1099523at2"/>
<dbReference type="InterPro" id="IPR050570">
    <property type="entry name" value="Cell_wall_metabolism_enzyme"/>
</dbReference>
<feature type="region of interest" description="Disordered" evidence="1">
    <location>
        <begin position="138"/>
        <end position="223"/>
    </location>
</feature>
<feature type="domain" description="M23ase beta-sheet core" evidence="2">
    <location>
        <begin position="226"/>
        <end position="320"/>
    </location>
</feature>
<dbReference type="InterPro" id="IPR016047">
    <property type="entry name" value="M23ase_b-sheet_dom"/>
</dbReference>
<organism evidence="3 4">
    <name type="scientific">Rhodococcus ruber</name>
    <dbReference type="NCBI Taxonomy" id="1830"/>
    <lineage>
        <taxon>Bacteria</taxon>
        <taxon>Bacillati</taxon>
        <taxon>Actinomycetota</taxon>
        <taxon>Actinomycetes</taxon>
        <taxon>Mycobacteriales</taxon>
        <taxon>Nocardiaceae</taxon>
        <taxon>Rhodococcus</taxon>
    </lineage>
</organism>
<dbReference type="RefSeq" id="WP_010593668.1">
    <property type="nucleotide sequence ID" value="NZ_CP024315.1"/>
</dbReference>
<accession>A0A098BTK2</accession>
<dbReference type="EMBL" id="CCSD01000100">
    <property type="protein sequence ID" value="CDZ91577.1"/>
    <property type="molecule type" value="Genomic_DNA"/>
</dbReference>
<gene>
    <name evidence="3" type="ORF">RHRU231_850037</name>
</gene>
<evidence type="ECO:0000313" key="4">
    <source>
        <dbReference type="Proteomes" id="UP000042997"/>
    </source>
</evidence>
<dbReference type="InterPro" id="IPR011055">
    <property type="entry name" value="Dup_hybrid_motif"/>
</dbReference>
<dbReference type="KEGG" id="rrz:CS378_13020"/>
<proteinExistence type="predicted"/>
<dbReference type="PANTHER" id="PTHR21666">
    <property type="entry name" value="PEPTIDASE-RELATED"/>
    <property type="match status" value="1"/>
</dbReference>
<sequence>MHRTHSGRWAALILGASTAGLTVPLLTAPTAGATHLSPEPVAASVADALTITGADPAGQVVDPARWQTVANIAAAGVRAARDNGALDDTVATLQSLAGCAARWSAQGTGASLLSVCRTELAGLDYSIAPRLLAALAADPGTPTAPGRHGPPAPEPGTPPEEDDAPAAGAPDTAPGNEGATRLEDPGAAPASPTPPRPAEGGRWGGTGRPVAPTAGVITSTFGDGRGHGGIDIANTMVAPIVAVADGEVVSAGPAQGYGLWVRIRHDDGTVTTYGHNNANLVKVGQRVEAGQKIATIGDRGNSTGPHLHFEVEDPSGAKTDPAQWLADRGTPLIAAD</sequence>
<feature type="compositionally biased region" description="Pro residues" evidence="1">
    <location>
        <begin position="148"/>
        <end position="158"/>
    </location>
</feature>
<dbReference type="GO" id="GO:0004222">
    <property type="term" value="F:metalloendopeptidase activity"/>
    <property type="evidence" value="ECO:0007669"/>
    <property type="project" value="TreeGrafter"/>
</dbReference>
<evidence type="ECO:0000259" key="2">
    <source>
        <dbReference type="Pfam" id="PF01551"/>
    </source>
</evidence>
<dbReference type="AlphaFoldDB" id="A0A098BTK2"/>
<evidence type="ECO:0000313" key="3">
    <source>
        <dbReference type="EMBL" id="CDZ91577.1"/>
    </source>
</evidence>
<dbReference type="PANTHER" id="PTHR21666:SF270">
    <property type="entry name" value="MUREIN HYDROLASE ACTIVATOR ENVC"/>
    <property type="match status" value="1"/>
</dbReference>
<feature type="compositionally biased region" description="Low complexity" evidence="1">
    <location>
        <begin position="165"/>
        <end position="174"/>
    </location>
</feature>
<dbReference type="Gene3D" id="2.70.70.10">
    <property type="entry name" value="Glucose Permease (Domain IIA)"/>
    <property type="match status" value="1"/>
</dbReference>
<evidence type="ECO:0000256" key="1">
    <source>
        <dbReference type="SAM" id="MobiDB-lite"/>
    </source>
</evidence>
<dbReference type="eggNOG" id="COG0739">
    <property type="taxonomic scope" value="Bacteria"/>
</dbReference>
<dbReference type="Pfam" id="PF01551">
    <property type="entry name" value="Peptidase_M23"/>
    <property type="match status" value="1"/>
</dbReference>